<feature type="region of interest" description="Disordered" evidence="1">
    <location>
        <begin position="35"/>
        <end position="74"/>
    </location>
</feature>
<protein>
    <submittedName>
        <fullName evidence="2">Unannotated protein</fullName>
    </submittedName>
</protein>
<evidence type="ECO:0000256" key="1">
    <source>
        <dbReference type="SAM" id="MobiDB-lite"/>
    </source>
</evidence>
<evidence type="ECO:0000313" key="2">
    <source>
        <dbReference type="EMBL" id="CAB5011052.1"/>
    </source>
</evidence>
<dbReference type="AlphaFoldDB" id="A0A6J7Q9G6"/>
<accession>A0A6J7Q9G6</accession>
<sequence length="241" mass="25292">MTTLVGTARFPRASRVRVGCVAALVAVTAVATACGSSSKSTNSTNSTNSTSTSTSVPKPTAQPASPDGVSSTDPALADPVGTLIIRDVPMEFSLQDDDLAGTGPTDLDKAAADAGFDGAKRFLEEAGFEREYQRIWTTNNFGSTIYIRIAEFAARNGAQLYCSRLAEIVRAKTSTPEAFAVDGVPSAIGVRGTDRDGSASAVFAVKDKRCVEVLWGGTNDVPAAEQIRKATELFNRQYAAL</sequence>
<name>A0A6J7Q9G6_9ZZZZ</name>
<feature type="compositionally biased region" description="Low complexity" evidence="1">
    <location>
        <begin position="35"/>
        <end position="55"/>
    </location>
</feature>
<reference evidence="2" key="1">
    <citation type="submission" date="2020-05" db="EMBL/GenBank/DDBJ databases">
        <authorList>
            <person name="Chiriac C."/>
            <person name="Salcher M."/>
            <person name="Ghai R."/>
            <person name="Kavagutti S V."/>
        </authorList>
    </citation>
    <scope>NUCLEOTIDE SEQUENCE</scope>
</reference>
<proteinExistence type="predicted"/>
<gene>
    <name evidence="2" type="ORF">UFOPK3954_02312</name>
</gene>
<organism evidence="2">
    <name type="scientific">freshwater metagenome</name>
    <dbReference type="NCBI Taxonomy" id="449393"/>
    <lineage>
        <taxon>unclassified sequences</taxon>
        <taxon>metagenomes</taxon>
        <taxon>ecological metagenomes</taxon>
    </lineage>
</organism>
<dbReference type="EMBL" id="CAFBON010000339">
    <property type="protein sequence ID" value="CAB5011052.1"/>
    <property type="molecule type" value="Genomic_DNA"/>
</dbReference>